<evidence type="ECO:0000313" key="2">
    <source>
        <dbReference type="EMBL" id="OGE81346.1"/>
    </source>
</evidence>
<keyword evidence="1" id="KW-1133">Transmembrane helix</keyword>
<keyword evidence="1" id="KW-0472">Membrane</keyword>
<proteinExistence type="predicted"/>
<name>A0A1F5NUJ5_9BACT</name>
<dbReference type="EMBL" id="MFEI01000008">
    <property type="protein sequence ID" value="OGE81346.1"/>
    <property type="molecule type" value="Genomic_DNA"/>
</dbReference>
<feature type="transmembrane region" description="Helical" evidence="1">
    <location>
        <begin position="15"/>
        <end position="38"/>
    </location>
</feature>
<protein>
    <recommendedName>
        <fullName evidence="4">Type 4 fimbrial biogenesis protein PilX N-terminal domain-containing protein</fullName>
    </recommendedName>
</protein>
<evidence type="ECO:0008006" key="4">
    <source>
        <dbReference type="Google" id="ProtNLM"/>
    </source>
</evidence>
<accession>A0A1F5NUJ5</accession>
<gene>
    <name evidence="2" type="ORF">A2826_02205</name>
</gene>
<dbReference type="STRING" id="1817822.A2826_02205"/>
<dbReference type="Proteomes" id="UP000177912">
    <property type="component" value="Unassembled WGS sequence"/>
</dbReference>
<keyword evidence="1" id="KW-0812">Transmembrane</keyword>
<evidence type="ECO:0000256" key="1">
    <source>
        <dbReference type="SAM" id="Phobius"/>
    </source>
</evidence>
<evidence type="ECO:0000313" key="3">
    <source>
        <dbReference type="Proteomes" id="UP000177912"/>
    </source>
</evidence>
<sequence length="600" mass="62956">MSETKKNYTLSEGQILIVSLVFVLILMALSGVLISLVFSHTQTGRVAYAKEQAMQIAEAGIDRAIYEINQPGGNSYSGEANTSLGLGEFSVSVSDVGSTKVIESTGSVPDSSDPRAQKKIRVVLTKSSIGASFIYGVQVGFGGLVMNNNSSVDGSVYSDGNIIGATNTQITGDAWVAGGVATAPDQQQTIQTGEQKVGEIEANEDAAQSFEPDITHLISRVSLLLKRVGNPFNSTVRLVSDNAGNPSPTTLATGSLNSGSVGTGYGWVDISFSTNPTLTAGQKYWIVIDTPAPGNSKYYVWAKHDNSGYGNGVGKKSNDFGASPSVWTDANGDFGFQTWMGGGDTKISSAIVGADTHANTIENSTVGGDAYYWTITGSTVGGTSFPGSSDPPAIDLPFTDSVIEDFKNNASVGGTIIPVTGEHLLSGSVSIGPKKIQGDLRFGENAVVTLTGPIWVEGDIFFENNVIVQLDSGFGSDSTSIVADYPADTFLKGKIDLQNNTQFLGSGAPDSYILVLSTFADLNFYALDVKNNADGAIFYASDGVIHVSNNVNLKEAIGYRLELANNAAINYDTGLSNVNFSSGPSGGWQLKRGSWQILSP</sequence>
<comment type="caution">
    <text evidence="2">The sequence shown here is derived from an EMBL/GenBank/DDBJ whole genome shotgun (WGS) entry which is preliminary data.</text>
</comment>
<reference evidence="2 3" key="1">
    <citation type="journal article" date="2016" name="Nat. Commun.">
        <title>Thousands of microbial genomes shed light on interconnected biogeochemical processes in an aquifer system.</title>
        <authorList>
            <person name="Anantharaman K."/>
            <person name="Brown C.T."/>
            <person name="Hug L.A."/>
            <person name="Sharon I."/>
            <person name="Castelle C.J."/>
            <person name="Probst A.J."/>
            <person name="Thomas B.C."/>
            <person name="Singh A."/>
            <person name="Wilkins M.J."/>
            <person name="Karaoz U."/>
            <person name="Brodie E.L."/>
            <person name="Williams K.H."/>
            <person name="Hubbard S.S."/>
            <person name="Banfield J.F."/>
        </authorList>
    </citation>
    <scope>NUCLEOTIDE SEQUENCE [LARGE SCALE GENOMIC DNA]</scope>
</reference>
<dbReference type="NCBIfam" id="NF041539">
    <property type="entry name" value="choice_anch_R"/>
    <property type="match status" value="1"/>
</dbReference>
<organism evidence="2 3">
    <name type="scientific">Candidatus Doudnabacteria bacterium RIFCSPHIGHO2_01_FULL_43_23</name>
    <dbReference type="NCBI Taxonomy" id="1817822"/>
    <lineage>
        <taxon>Bacteria</taxon>
        <taxon>Candidatus Doudnaibacteriota</taxon>
    </lineage>
</organism>
<dbReference type="AlphaFoldDB" id="A0A1F5NUJ5"/>